<proteinExistence type="predicted"/>
<keyword evidence="5" id="KW-0547">Nucleotide-binding</keyword>
<evidence type="ECO:0000259" key="12">
    <source>
        <dbReference type="Pfam" id="PF07730"/>
    </source>
</evidence>
<dbReference type="EMBL" id="JAUSQZ010000001">
    <property type="protein sequence ID" value="MDP9827528.1"/>
    <property type="molecule type" value="Genomic_DNA"/>
</dbReference>
<keyword evidence="8" id="KW-0902">Two-component regulatory system</keyword>
<evidence type="ECO:0000313" key="15">
    <source>
        <dbReference type="Proteomes" id="UP001235712"/>
    </source>
</evidence>
<keyword evidence="10" id="KW-0812">Transmembrane</keyword>
<dbReference type="Gene3D" id="3.30.565.10">
    <property type="entry name" value="Histidine kinase-like ATPase, C-terminal domain"/>
    <property type="match status" value="1"/>
</dbReference>
<feature type="transmembrane region" description="Helical" evidence="10">
    <location>
        <begin position="189"/>
        <end position="218"/>
    </location>
</feature>
<keyword evidence="10" id="KW-0472">Membrane</keyword>
<dbReference type="PANTHER" id="PTHR24421:SF10">
    <property type="entry name" value="NITRATE_NITRITE SENSOR PROTEIN NARQ"/>
    <property type="match status" value="1"/>
</dbReference>
<keyword evidence="6 14" id="KW-0418">Kinase</keyword>
<gene>
    <name evidence="14" type="ORF">J2S57_003277</name>
</gene>
<keyword evidence="4" id="KW-0808">Transferase</keyword>
<dbReference type="PANTHER" id="PTHR24421">
    <property type="entry name" value="NITRATE/NITRITE SENSOR PROTEIN NARX-RELATED"/>
    <property type="match status" value="1"/>
</dbReference>
<dbReference type="InterPro" id="IPR011712">
    <property type="entry name" value="Sig_transdc_His_kin_sub3_dim/P"/>
</dbReference>
<feature type="transmembrane region" description="Helical" evidence="10">
    <location>
        <begin position="47"/>
        <end position="67"/>
    </location>
</feature>
<evidence type="ECO:0000256" key="2">
    <source>
        <dbReference type="ARBA" id="ARBA00012438"/>
    </source>
</evidence>
<dbReference type="InterPro" id="IPR036890">
    <property type="entry name" value="HATPase_C_sf"/>
</dbReference>
<dbReference type="CDD" id="cd16917">
    <property type="entry name" value="HATPase_UhpB-NarQ-NarX-like"/>
    <property type="match status" value="1"/>
</dbReference>
<comment type="catalytic activity">
    <reaction evidence="1">
        <text>ATP + protein L-histidine = ADP + protein N-phospho-L-histidine.</text>
        <dbReference type="EC" id="2.7.13.3"/>
    </reaction>
</comment>
<evidence type="ECO:0000256" key="1">
    <source>
        <dbReference type="ARBA" id="ARBA00000085"/>
    </source>
</evidence>
<keyword evidence="7" id="KW-0067">ATP-binding</keyword>
<dbReference type="InterPro" id="IPR025828">
    <property type="entry name" value="Put_sensor_dom"/>
</dbReference>
<feature type="region of interest" description="Disordered" evidence="9">
    <location>
        <begin position="400"/>
        <end position="420"/>
    </location>
</feature>
<feature type="domain" description="Putative sensor" evidence="13">
    <location>
        <begin position="46"/>
        <end position="224"/>
    </location>
</feature>
<dbReference type="Pfam" id="PF07730">
    <property type="entry name" value="HisKA_3"/>
    <property type="match status" value="1"/>
</dbReference>
<dbReference type="Gene3D" id="1.20.5.1930">
    <property type="match status" value="1"/>
</dbReference>
<evidence type="ECO:0000259" key="11">
    <source>
        <dbReference type="Pfam" id="PF02518"/>
    </source>
</evidence>
<feature type="domain" description="Histidine kinase/HSP90-like ATPase" evidence="11">
    <location>
        <begin position="363"/>
        <end position="455"/>
    </location>
</feature>
<protein>
    <recommendedName>
        <fullName evidence="2">histidine kinase</fullName>
        <ecNumber evidence="2">2.7.13.3</ecNumber>
    </recommendedName>
</protein>
<feature type="domain" description="Signal transduction histidine kinase subgroup 3 dimerisation and phosphoacceptor" evidence="12">
    <location>
        <begin position="257"/>
        <end position="322"/>
    </location>
</feature>
<evidence type="ECO:0000256" key="4">
    <source>
        <dbReference type="ARBA" id="ARBA00022679"/>
    </source>
</evidence>
<evidence type="ECO:0000256" key="5">
    <source>
        <dbReference type="ARBA" id="ARBA00022741"/>
    </source>
</evidence>
<dbReference type="GO" id="GO:0016301">
    <property type="term" value="F:kinase activity"/>
    <property type="evidence" value="ECO:0007669"/>
    <property type="project" value="UniProtKB-KW"/>
</dbReference>
<evidence type="ECO:0000256" key="9">
    <source>
        <dbReference type="SAM" id="MobiDB-lite"/>
    </source>
</evidence>
<evidence type="ECO:0000256" key="10">
    <source>
        <dbReference type="SAM" id="Phobius"/>
    </source>
</evidence>
<dbReference type="EC" id="2.7.13.3" evidence="2"/>
<evidence type="ECO:0000259" key="13">
    <source>
        <dbReference type="Pfam" id="PF13796"/>
    </source>
</evidence>
<comment type="caution">
    <text evidence="14">The sequence shown here is derived from an EMBL/GenBank/DDBJ whole genome shotgun (WGS) entry which is preliminary data.</text>
</comment>
<organism evidence="14 15">
    <name type="scientific">Kineosporia succinea</name>
    <dbReference type="NCBI Taxonomy" id="84632"/>
    <lineage>
        <taxon>Bacteria</taxon>
        <taxon>Bacillati</taxon>
        <taxon>Actinomycetota</taxon>
        <taxon>Actinomycetes</taxon>
        <taxon>Kineosporiales</taxon>
        <taxon>Kineosporiaceae</taxon>
        <taxon>Kineosporia</taxon>
    </lineage>
</organism>
<sequence>MTETPRRRTPFLTGAQTMDGLRTGLPHGWPETAFVLWLRGFPAVAHLSLNLVLTVPYLLLAAFMLVAVVLVPIFGMGIPIVWALLLAAMFCARLDLLRLEGMTGIPLPWMGSAPEARERGWLRRHLLGGRQWRSLAWVAWQSVWGLISSCLVLAFASVTLGLVAAPLYVWALPSHEMYWPWGGTTSGPWWLLLVFVVGVVGMVVTPLMATGLIALDVLMAKLLLTRSSNAEKVKTLNRRVETLTATRAAAVDSVEAERQRIERDLHDGPQQRLVAIAMDLGLAREKMSRDPEGARDLMNKAHSAAKEAVVEMRQVARGIHPPILTDRGLDAALSALAASSPVPVSVQTDLPTRPSPTVEAIAYFCVSEGLTNVAKHAHASRARVLVSGVGEWLRIEIEDDGVGGAQPGGSDPDGRAVGGTGLRGLADRVAAIDGAVHLSSPAGGPTVLTIHLPLNPSGSPQ</sequence>
<reference evidence="14 15" key="1">
    <citation type="submission" date="2023-07" db="EMBL/GenBank/DDBJ databases">
        <title>Sequencing the genomes of 1000 actinobacteria strains.</title>
        <authorList>
            <person name="Klenk H.-P."/>
        </authorList>
    </citation>
    <scope>NUCLEOTIDE SEQUENCE [LARGE SCALE GENOMIC DNA]</scope>
    <source>
        <strain evidence="14 15">DSM 44388</strain>
    </source>
</reference>
<evidence type="ECO:0000256" key="7">
    <source>
        <dbReference type="ARBA" id="ARBA00022840"/>
    </source>
</evidence>
<dbReference type="RefSeq" id="WP_307243663.1">
    <property type="nucleotide sequence ID" value="NZ_JAUSQZ010000001.1"/>
</dbReference>
<accession>A0ABT9P4B7</accession>
<evidence type="ECO:0000256" key="3">
    <source>
        <dbReference type="ARBA" id="ARBA00022553"/>
    </source>
</evidence>
<feature type="transmembrane region" description="Helical" evidence="10">
    <location>
        <begin position="143"/>
        <end position="169"/>
    </location>
</feature>
<name>A0ABT9P4B7_9ACTN</name>
<evidence type="ECO:0000256" key="8">
    <source>
        <dbReference type="ARBA" id="ARBA00023012"/>
    </source>
</evidence>
<dbReference type="Pfam" id="PF13796">
    <property type="entry name" value="Sensor"/>
    <property type="match status" value="1"/>
</dbReference>
<dbReference type="Pfam" id="PF02518">
    <property type="entry name" value="HATPase_c"/>
    <property type="match status" value="1"/>
</dbReference>
<evidence type="ECO:0000256" key="6">
    <source>
        <dbReference type="ARBA" id="ARBA00022777"/>
    </source>
</evidence>
<evidence type="ECO:0000313" key="14">
    <source>
        <dbReference type="EMBL" id="MDP9827528.1"/>
    </source>
</evidence>
<feature type="transmembrane region" description="Helical" evidence="10">
    <location>
        <begin position="73"/>
        <end position="92"/>
    </location>
</feature>
<dbReference type="SUPFAM" id="SSF55874">
    <property type="entry name" value="ATPase domain of HSP90 chaperone/DNA topoisomerase II/histidine kinase"/>
    <property type="match status" value="1"/>
</dbReference>
<dbReference type="Proteomes" id="UP001235712">
    <property type="component" value="Unassembled WGS sequence"/>
</dbReference>
<keyword evidence="3" id="KW-0597">Phosphoprotein</keyword>
<dbReference type="InterPro" id="IPR003594">
    <property type="entry name" value="HATPase_dom"/>
</dbReference>
<keyword evidence="15" id="KW-1185">Reference proteome</keyword>
<keyword evidence="10" id="KW-1133">Transmembrane helix</keyword>
<dbReference type="InterPro" id="IPR050482">
    <property type="entry name" value="Sensor_HK_TwoCompSys"/>
</dbReference>